<dbReference type="InterPro" id="IPR050767">
    <property type="entry name" value="Sel1_AlgK"/>
</dbReference>
<dbReference type="EMBL" id="QASN01000002">
    <property type="protein sequence ID" value="PTU76315.1"/>
    <property type="molecule type" value="Genomic_DNA"/>
</dbReference>
<dbReference type="Pfam" id="PF08238">
    <property type="entry name" value="Sel1"/>
    <property type="match status" value="6"/>
</dbReference>
<accession>A0A2T5PF01</accession>
<reference evidence="2 3" key="1">
    <citation type="submission" date="2018-04" db="EMBL/GenBank/DDBJ databases">
        <title>Pseudomonas sp. nov., isolated from mangrove soil.</title>
        <authorList>
            <person name="Chen C."/>
        </authorList>
    </citation>
    <scope>NUCLEOTIDE SEQUENCE [LARGE SCALE GENOMIC DNA]</scope>
    <source>
        <strain evidence="2 3">TC-11</strain>
    </source>
</reference>
<dbReference type="Proteomes" id="UP000244064">
    <property type="component" value="Unassembled WGS sequence"/>
</dbReference>
<evidence type="ECO:0000256" key="1">
    <source>
        <dbReference type="SAM" id="MobiDB-lite"/>
    </source>
</evidence>
<evidence type="ECO:0008006" key="4">
    <source>
        <dbReference type="Google" id="ProtNLM"/>
    </source>
</evidence>
<dbReference type="Gene3D" id="1.25.40.10">
    <property type="entry name" value="Tetratricopeptide repeat domain"/>
    <property type="match status" value="1"/>
</dbReference>
<organism evidence="2 3">
    <name type="scientific">Pseudomonas mangrovi</name>
    <dbReference type="NCBI Taxonomy" id="2161748"/>
    <lineage>
        <taxon>Bacteria</taxon>
        <taxon>Pseudomonadati</taxon>
        <taxon>Pseudomonadota</taxon>
        <taxon>Gammaproteobacteria</taxon>
        <taxon>Pseudomonadales</taxon>
        <taxon>Pseudomonadaceae</taxon>
        <taxon>Pseudomonas</taxon>
    </lineage>
</organism>
<feature type="region of interest" description="Disordered" evidence="1">
    <location>
        <begin position="1"/>
        <end position="23"/>
    </location>
</feature>
<protein>
    <recommendedName>
        <fullName evidence="4">Sel1 repeat family protein</fullName>
    </recommendedName>
</protein>
<evidence type="ECO:0000313" key="2">
    <source>
        <dbReference type="EMBL" id="PTU76315.1"/>
    </source>
</evidence>
<dbReference type="InterPro" id="IPR006597">
    <property type="entry name" value="Sel1-like"/>
</dbReference>
<dbReference type="PANTHER" id="PTHR11102">
    <property type="entry name" value="SEL-1-LIKE PROTEIN"/>
    <property type="match status" value="1"/>
</dbReference>
<dbReference type="InterPro" id="IPR011990">
    <property type="entry name" value="TPR-like_helical_dom_sf"/>
</dbReference>
<feature type="region of interest" description="Disordered" evidence="1">
    <location>
        <begin position="294"/>
        <end position="316"/>
    </location>
</feature>
<dbReference type="SUPFAM" id="SSF81901">
    <property type="entry name" value="HCP-like"/>
    <property type="match status" value="1"/>
</dbReference>
<feature type="compositionally biased region" description="Polar residues" evidence="1">
    <location>
        <begin position="305"/>
        <end position="316"/>
    </location>
</feature>
<dbReference type="AlphaFoldDB" id="A0A2T5PF01"/>
<dbReference type="PANTHER" id="PTHR11102:SF160">
    <property type="entry name" value="ERAD-ASSOCIATED E3 UBIQUITIN-PROTEIN LIGASE COMPONENT HRD3"/>
    <property type="match status" value="1"/>
</dbReference>
<proteinExistence type="predicted"/>
<keyword evidence="3" id="KW-1185">Reference proteome</keyword>
<dbReference type="SMART" id="SM00671">
    <property type="entry name" value="SEL1"/>
    <property type="match status" value="5"/>
</dbReference>
<gene>
    <name evidence="2" type="ORF">DBO85_01330</name>
</gene>
<comment type="caution">
    <text evidence="2">The sequence shown here is derived from an EMBL/GenBank/DDBJ whole genome shotgun (WGS) entry which is preliminary data.</text>
</comment>
<name>A0A2T5PF01_9PSED</name>
<sequence>MTPSRTRSHPQPPHGGYAISPPASRRPFMHRTIRVIFSALLGSVLLSPLPSSAAPLSCTLTLDQADAGQRRDLQQQAEAGDACAQFNLGYLSYTQQDYARSARWYTEAAEQGVARAAFEIAILYRDQLLPDPDGKEERWLTRAATQGLALAQAELGIVYLSRSDDPDARIKAMQWFERAALQGDVQSMYLLGELYWSDDAGVQFQAEGDELAAHFASDDSKALHWICQAASSNHAPAQLSMSDAYGNGRGTQSDQLQRQLWLELAAASGSEEAKERLSQDDSAWYTQLEKWTQQQLSDDSARCPPSSTQTNEELTP</sequence>
<evidence type="ECO:0000313" key="3">
    <source>
        <dbReference type="Proteomes" id="UP000244064"/>
    </source>
</evidence>